<keyword evidence="2" id="KW-1185">Reference proteome</keyword>
<evidence type="ECO:0000313" key="2">
    <source>
        <dbReference type="Proteomes" id="UP000688137"/>
    </source>
</evidence>
<organism evidence="1 2">
    <name type="scientific">Paramecium primaurelia</name>
    <dbReference type="NCBI Taxonomy" id="5886"/>
    <lineage>
        <taxon>Eukaryota</taxon>
        <taxon>Sar</taxon>
        <taxon>Alveolata</taxon>
        <taxon>Ciliophora</taxon>
        <taxon>Intramacronucleata</taxon>
        <taxon>Oligohymenophorea</taxon>
        <taxon>Peniculida</taxon>
        <taxon>Parameciidae</taxon>
        <taxon>Paramecium</taxon>
    </lineage>
</organism>
<dbReference type="Proteomes" id="UP000688137">
    <property type="component" value="Unassembled WGS sequence"/>
</dbReference>
<protein>
    <submittedName>
        <fullName evidence="1">Uncharacterized protein</fullName>
    </submittedName>
</protein>
<evidence type="ECO:0000313" key="1">
    <source>
        <dbReference type="EMBL" id="CAD8113058.1"/>
    </source>
</evidence>
<dbReference type="EMBL" id="CAJJDM010000159">
    <property type="protein sequence ID" value="CAD8113058.1"/>
    <property type="molecule type" value="Genomic_DNA"/>
</dbReference>
<proteinExistence type="predicted"/>
<dbReference type="OMA" id="YYAEEQY"/>
<dbReference type="AlphaFoldDB" id="A0A8S1QBS2"/>
<accession>A0A8S1QBS2</accession>
<name>A0A8S1QBS2_PARPR</name>
<sequence>MSQTTQFMNEVVIEDLKCSFSECKSPLIPSNMNFIYYYYKQNPIVRDTNGNIINEITNVKPIEIKFVCYRCIDRLREDGRQYMIQIEEKINLNMAQYSVSVEREGVETPKPPKQGSFTTQRQFCQKCIQNQNQITNFDSKIQSYQSSSIDTDIEIAKYYAEEQYKKDKEIFEQLQQRLRRINNNDNEIMTKLMILNKIKMIMKKYE</sequence>
<gene>
    <name evidence="1" type="ORF">PPRIM_AZ9-3.1.T1540013</name>
</gene>
<comment type="caution">
    <text evidence="1">The sequence shown here is derived from an EMBL/GenBank/DDBJ whole genome shotgun (WGS) entry which is preliminary data.</text>
</comment>
<reference evidence="1" key="1">
    <citation type="submission" date="2021-01" db="EMBL/GenBank/DDBJ databases">
        <authorList>
            <consortium name="Genoscope - CEA"/>
            <person name="William W."/>
        </authorList>
    </citation>
    <scope>NUCLEOTIDE SEQUENCE</scope>
</reference>